<evidence type="ECO:0000259" key="2">
    <source>
        <dbReference type="Pfam" id="PF04984"/>
    </source>
</evidence>
<gene>
    <name evidence="4" type="ORF">SAMN05428998_1754</name>
</gene>
<evidence type="ECO:0000259" key="3">
    <source>
        <dbReference type="Pfam" id="PF17482"/>
    </source>
</evidence>
<dbReference type="InterPro" id="IPR020287">
    <property type="entry name" value="Tail_sheath_C"/>
</dbReference>
<feature type="non-terminal residue" evidence="4">
    <location>
        <position position="1"/>
    </location>
</feature>
<dbReference type="Pfam" id="PF17482">
    <property type="entry name" value="Phage_sheath_1C"/>
    <property type="match status" value="1"/>
</dbReference>
<dbReference type="RefSeq" id="WP_200808732.1">
    <property type="nucleotide sequence ID" value="NZ_FWZX01000075.1"/>
</dbReference>
<dbReference type="Proteomes" id="UP000192917">
    <property type="component" value="Unassembled WGS sequence"/>
</dbReference>
<feature type="domain" description="Tail sheath protein C-terminal" evidence="3">
    <location>
        <begin position="134"/>
        <end position="247"/>
    </location>
</feature>
<reference evidence="4 5" key="1">
    <citation type="submission" date="2017-04" db="EMBL/GenBank/DDBJ databases">
        <authorList>
            <person name="Afonso C.L."/>
            <person name="Miller P.J."/>
            <person name="Scott M.A."/>
            <person name="Spackman E."/>
            <person name="Goraichik I."/>
            <person name="Dimitrov K.M."/>
            <person name="Suarez D.L."/>
            <person name="Swayne D.E."/>
        </authorList>
    </citation>
    <scope>NUCLEOTIDE SEQUENCE [LARGE SCALE GENOMIC DNA]</scope>
    <source>
        <strain evidence="4 5">USBA 355</strain>
    </source>
</reference>
<dbReference type="InterPro" id="IPR035089">
    <property type="entry name" value="Phage_sheath_subtilisin"/>
</dbReference>
<dbReference type="Pfam" id="PF04984">
    <property type="entry name" value="Phage_sheath_1"/>
    <property type="match status" value="1"/>
</dbReference>
<dbReference type="EMBL" id="FWZX01000075">
    <property type="protein sequence ID" value="SMF85927.1"/>
    <property type="molecule type" value="Genomic_DNA"/>
</dbReference>
<protein>
    <submittedName>
        <fullName evidence="4">Phage tail sheath protein</fullName>
    </submittedName>
</protein>
<organism evidence="4 5">
    <name type="scientific">Tistlia consotensis USBA 355</name>
    <dbReference type="NCBI Taxonomy" id="560819"/>
    <lineage>
        <taxon>Bacteria</taxon>
        <taxon>Pseudomonadati</taxon>
        <taxon>Pseudomonadota</taxon>
        <taxon>Alphaproteobacteria</taxon>
        <taxon>Rhodospirillales</taxon>
        <taxon>Rhodovibrionaceae</taxon>
        <taxon>Tistlia</taxon>
    </lineage>
</organism>
<comment type="similarity">
    <text evidence="1">Belongs to the myoviridae tail sheath protein family.</text>
</comment>
<dbReference type="AlphaFoldDB" id="A0A1Y6CSH3"/>
<name>A0A1Y6CSH3_9PROT</name>
<sequence length="248" mass="27209">EAKLADNFGPLKMIDGHAWAAASGTHAELGTLGDGRNSPHLTIMGAKGSPTPPWEWASVLASVAAYYLSIDPARPLQTLTLPGLLAPLVEDRFTYAERDLLLFDGISTFRVDSGGAVVVERAITTYKTNAFGAADASFLDVTTLKTLTLLRFDLRNLIALRFPRHKLANDGTVFSRGQAVVTPRVIRSEIVARFRQWEEQGLAEDVDQFKADLIVERDANDPNRVNALVPPNIVNQLRVFAGQIQFRL</sequence>
<evidence type="ECO:0000313" key="5">
    <source>
        <dbReference type="Proteomes" id="UP000192917"/>
    </source>
</evidence>
<evidence type="ECO:0000313" key="4">
    <source>
        <dbReference type="EMBL" id="SMF85927.1"/>
    </source>
</evidence>
<proteinExistence type="inferred from homology"/>
<accession>A0A1Y6CSH3</accession>
<keyword evidence="5" id="KW-1185">Reference proteome</keyword>
<evidence type="ECO:0000256" key="1">
    <source>
        <dbReference type="ARBA" id="ARBA00008005"/>
    </source>
</evidence>
<feature type="domain" description="Tail sheath protein subtilisin-like" evidence="2">
    <location>
        <begin position="4"/>
        <end position="125"/>
    </location>
</feature>